<evidence type="ECO:0000313" key="3">
    <source>
        <dbReference type="Proteomes" id="UP000317410"/>
    </source>
</evidence>
<protein>
    <recommendedName>
        <fullName evidence="4">Lipoprotein</fullName>
    </recommendedName>
</protein>
<feature type="signal peptide" evidence="1">
    <location>
        <begin position="1"/>
        <end position="31"/>
    </location>
</feature>
<reference evidence="2 3" key="1">
    <citation type="submission" date="2019-06" db="EMBL/GenBank/DDBJ databases">
        <title>Whole genome shotgun sequence of Microbacterium liquefaciens NBRC 15037.</title>
        <authorList>
            <person name="Hosoyama A."/>
            <person name="Uohara A."/>
            <person name="Ohji S."/>
            <person name="Ichikawa N."/>
        </authorList>
    </citation>
    <scope>NUCLEOTIDE SEQUENCE [LARGE SCALE GENOMIC DNA]</scope>
    <source>
        <strain evidence="2 3">NBRC 15037</strain>
    </source>
</reference>
<evidence type="ECO:0000313" key="2">
    <source>
        <dbReference type="EMBL" id="GEC73873.1"/>
    </source>
</evidence>
<comment type="caution">
    <text evidence="2">The sequence shown here is derived from an EMBL/GenBank/DDBJ whole genome shotgun (WGS) entry which is preliminary data.</text>
</comment>
<gene>
    <name evidence="2" type="ORF">MLI01_00180</name>
</gene>
<organism evidence="2 3">
    <name type="scientific">Microbacterium maritypicum</name>
    <name type="common">Microbacterium liquefaciens</name>
    <dbReference type="NCBI Taxonomy" id="33918"/>
    <lineage>
        <taxon>Bacteria</taxon>
        <taxon>Bacillati</taxon>
        <taxon>Actinomycetota</taxon>
        <taxon>Actinomycetes</taxon>
        <taxon>Micrococcales</taxon>
        <taxon>Microbacteriaceae</taxon>
        <taxon>Microbacterium</taxon>
    </lineage>
</organism>
<dbReference type="AlphaFoldDB" id="A0A4Y4B5F2"/>
<evidence type="ECO:0000256" key="1">
    <source>
        <dbReference type="SAM" id="SignalP"/>
    </source>
</evidence>
<dbReference type="PROSITE" id="PS51257">
    <property type="entry name" value="PROKAR_LIPOPROTEIN"/>
    <property type="match status" value="1"/>
</dbReference>
<accession>A0A4Y4B5F2</accession>
<proteinExistence type="predicted"/>
<sequence length="265" mass="26947">MAATVRLMKTPLRVAAALAAALLLTSCSAPAPSTEKAPASSTPDATEEVEAPDAVESLPFNASGLLGTNAAPNFEDGEPGEVSVVQIGPLEKPGLGALLLFAFRNNTAEAVGHVDWTATARSDGAIVSTGSSQGTIPAFVQPGEVGLSYIYFENGEVIADGAEYEFSVSTSPADTSPYNTAPLTVEEANISGSAIVGAATNKTGADTTGPYGVNIFCFEGDVIVSQHQGFTEQQELADGATGTFTVDLYGASCDSYAVGVGGYFS</sequence>
<name>A0A4Y4B5F2_MICMQ</name>
<dbReference type="Proteomes" id="UP000317410">
    <property type="component" value="Unassembled WGS sequence"/>
</dbReference>
<keyword evidence="1" id="KW-0732">Signal</keyword>
<dbReference type="EMBL" id="BJNQ01000001">
    <property type="protein sequence ID" value="GEC73873.1"/>
    <property type="molecule type" value="Genomic_DNA"/>
</dbReference>
<evidence type="ECO:0008006" key="4">
    <source>
        <dbReference type="Google" id="ProtNLM"/>
    </source>
</evidence>
<feature type="chain" id="PRO_5021409989" description="Lipoprotein" evidence="1">
    <location>
        <begin position="32"/>
        <end position="265"/>
    </location>
</feature>